<dbReference type="AlphaFoldDB" id="A0A563VND2"/>
<sequence>MINIKEILLWRVSQEQLYLAFGYLSAINSEQLSITVVEVNIKILYLFLFSILNQQI</sequence>
<accession>A0A563VND2</accession>
<organism evidence="1 2">
    <name type="scientific">Hyella patelloides LEGE 07179</name>
    <dbReference type="NCBI Taxonomy" id="945734"/>
    <lineage>
        <taxon>Bacteria</taxon>
        <taxon>Bacillati</taxon>
        <taxon>Cyanobacteriota</taxon>
        <taxon>Cyanophyceae</taxon>
        <taxon>Pleurocapsales</taxon>
        <taxon>Hyellaceae</taxon>
        <taxon>Hyella</taxon>
    </lineage>
</organism>
<evidence type="ECO:0000313" key="2">
    <source>
        <dbReference type="Proteomes" id="UP000320055"/>
    </source>
</evidence>
<evidence type="ECO:0000313" key="1">
    <source>
        <dbReference type="EMBL" id="VEP12922.1"/>
    </source>
</evidence>
<gene>
    <name evidence="1" type="ORF">H1P_1710014</name>
</gene>
<proteinExistence type="predicted"/>
<keyword evidence="2" id="KW-1185">Reference proteome</keyword>
<reference evidence="1 2" key="1">
    <citation type="submission" date="2019-01" db="EMBL/GenBank/DDBJ databases">
        <authorList>
            <person name="Brito A."/>
        </authorList>
    </citation>
    <scope>NUCLEOTIDE SEQUENCE [LARGE SCALE GENOMIC DNA]</scope>
    <source>
        <strain evidence="1">1</strain>
    </source>
</reference>
<name>A0A563VND2_9CYAN</name>
<dbReference type="Proteomes" id="UP000320055">
    <property type="component" value="Unassembled WGS sequence"/>
</dbReference>
<protein>
    <submittedName>
        <fullName evidence="1">Uncharacterized protein</fullName>
    </submittedName>
</protein>
<dbReference type="EMBL" id="CAACVJ010000081">
    <property type="protein sequence ID" value="VEP12922.1"/>
    <property type="molecule type" value="Genomic_DNA"/>
</dbReference>